<evidence type="ECO:0000313" key="3">
    <source>
        <dbReference type="EMBL" id="KAG8479726.1"/>
    </source>
</evidence>
<dbReference type="EMBL" id="JAHUZN010000011">
    <property type="protein sequence ID" value="KAG8479726.1"/>
    <property type="molecule type" value="Genomic_DNA"/>
</dbReference>
<evidence type="ECO:0000256" key="1">
    <source>
        <dbReference type="SAM" id="MobiDB-lite"/>
    </source>
</evidence>
<keyword evidence="2" id="KW-0472">Membrane</keyword>
<feature type="region of interest" description="Disordered" evidence="1">
    <location>
        <begin position="1"/>
        <end position="22"/>
    </location>
</feature>
<feature type="transmembrane region" description="Helical" evidence="2">
    <location>
        <begin position="722"/>
        <end position="745"/>
    </location>
</feature>
<dbReference type="InterPro" id="IPR004158">
    <property type="entry name" value="DUF247_pln"/>
</dbReference>
<keyword evidence="2" id="KW-0812">Transmembrane</keyword>
<gene>
    <name evidence="3" type="ORF">CXB51_029567</name>
</gene>
<proteinExistence type="predicted"/>
<dbReference type="Proteomes" id="UP000701853">
    <property type="component" value="Chromosome 11"/>
</dbReference>
<dbReference type="PANTHER" id="PTHR31170">
    <property type="entry name" value="BNAC04G53230D PROTEIN"/>
    <property type="match status" value="1"/>
</dbReference>
<dbReference type="Pfam" id="PF03140">
    <property type="entry name" value="DUF247"/>
    <property type="match status" value="8"/>
</dbReference>
<dbReference type="OrthoDB" id="1849062at2759"/>
<protein>
    <submittedName>
        <fullName evidence="3">Uncharacterized protein</fullName>
    </submittedName>
</protein>
<feature type="transmembrane region" description="Helical" evidence="2">
    <location>
        <begin position="757"/>
        <end position="775"/>
    </location>
</feature>
<evidence type="ECO:0000256" key="2">
    <source>
        <dbReference type="SAM" id="Phobius"/>
    </source>
</evidence>
<keyword evidence="4" id="KW-1185">Reference proteome</keyword>
<reference evidence="3 4" key="1">
    <citation type="journal article" date="2021" name="bioRxiv">
        <title>The Gossypium anomalum genome as a resource for cotton improvement and evolutionary analysis of hybrid incompatibility.</title>
        <authorList>
            <person name="Grover C.E."/>
            <person name="Yuan D."/>
            <person name="Arick M.A."/>
            <person name="Miller E.R."/>
            <person name="Hu G."/>
            <person name="Peterson D.G."/>
            <person name="Wendel J.F."/>
            <person name="Udall J.A."/>
        </authorList>
    </citation>
    <scope>NUCLEOTIDE SEQUENCE [LARGE SCALE GENOMIC DNA]</scope>
    <source>
        <strain evidence="3">JFW-Udall</strain>
        <tissue evidence="3">Leaf</tissue>
    </source>
</reference>
<name>A0A8J5XZY0_9ROSI</name>
<dbReference type="PANTHER" id="PTHR31170:SF25">
    <property type="entry name" value="BNAA09G04570D PROTEIN"/>
    <property type="match status" value="1"/>
</dbReference>
<accession>A0A8J5XZY0</accession>
<feature type="compositionally biased region" description="Gly residues" evidence="1">
    <location>
        <begin position="1"/>
        <end position="11"/>
    </location>
</feature>
<organism evidence="3 4">
    <name type="scientific">Gossypium anomalum</name>
    <dbReference type="NCBI Taxonomy" id="47600"/>
    <lineage>
        <taxon>Eukaryota</taxon>
        <taxon>Viridiplantae</taxon>
        <taxon>Streptophyta</taxon>
        <taxon>Embryophyta</taxon>
        <taxon>Tracheophyta</taxon>
        <taxon>Spermatophyta</taxon>
        <taxon>Magnoliopsida</taxon>
        <taxon>eudicotyledons</taxon>
        <taxon>Gunneridae</taxon>
        <taxon>Pentapetalae</taxon>
        <taxon>rosids</taxon>
        <taxon>malvids</taxon>
        <taxon>Malvales</taxon>
        <taxon>Malvaceae</taxon>
        <taxon>Malvoideae</taxon>
        <taxon>Gossypium</taxon>
    </lineage>
</organism>
<sequence>MSSTEEGGGAVGPVSTDQTIIDSNTNNDYVRIDMRFTDVPLSHGEVAKLQSLDKAFDGGQPNSTAKPLIRKVPSTLRHNEDFKKYFKPKVISIGPLHHDDLTLHESKELKLKLAAHFVKKIGVDKESLYSNMKVEMDGLKECYDPQELEKYSDDNEELAWMFFVDGCAILQAVYMRYGKNDDDGKLFIKNNLLTFVYSDLFLLENQLPFRVLELLTSSSDGKMFMNAIQRFIDDTVINPAEESELWWEQQKEGERIHLLNLLRVRLLFKKEEPWWWFLRFFIERRFINEARTKRHHSHSIGNVKELKKAGIRLKASKTSCLTDISFNHIFFFGKLRLPPITVDDSTMNLIAYEMCTDFDNDFTVTSYMCFLDLLIDEAEDVKDLRDAGILYNGLGSDEEVAKLFNKMNTDLVPSPVIYSGVKGQIHNHCKNMWINHAAQAYHTYFRSPWTFLAFLGATAALTLSALQTYYAMHQQNQGPFYLTMEGDMPLIVLNFFTPFLTSKTHSYTHIQQSFDIKRSLYLRLLPTNTDFGAVNGVRLLVKKEKSWWWRLCFFIECRFINEARTKRHHSHTIGNVKELKKTGIRLNASKTSCLTDISFNHIFFFGKLQLLPITVNESTMNLIAYEMCPDFDNDFTITSYMCFLDLLIDEVEDVKDLRDAGILYNGLGSDEEVAKLFNKMNTDLVPSPMIYSGVKGQIHNHCKNMWINHAAKGYHTYFRSPWTFLAFVGAITALLLGALQTYYGIHQPNELAAKKIYNLYVFWRLGIFHTAWGLVQTVKKPFCHLFSNITQSAKTSFQNHIVHYFEPVSLKMSSTEEGGGAVGAVSTDQTIIDNNDSTRIDMDDPLSDGELENLRSLDKALDGGQPTLKDKPLIRRVPPALSRNEDFKKYFNPKVIGIGPLHHNDDALPEPEELKLKLAAHFVKKIGVDKESLYSNIKKEMDGLKECYDPPELDNYSDNELAWISGNGKIFMDAIPRFIDDTVINPGDDRFWRRESWWEQQKEGERIHLLHLLRKRKTVSNEATKRHHSHTIDNVKELKKSGIWLKASETSCLTDISFNRIFFFGKFCLPPISVDDSTINLIAYEMCPDFENDFTVTSYMCFLDLLIDEAEDDKDLRDAGILYNRLGSDDEMNTDLVPSPMIYSEVKEKIHNHCKNMWINHAAQGYHTYFRSPWTISAFLGALAALALTALQTYYAMYQQNSKITHSAKNSLQNHLLYYFQPLSLKMSSTEEGGGTVGAVSTDQTVINNNTNNDYLGIDMPCTDVALCSGELANFRSLDKAFEGGQPTLRDKPLIRKVPSTLCRNEDFKKYFKPKVISIGPLHHDDPTLHESKKLKLKLASHFVNNIDVHKDSLYSNMKKEIDGLKKCYDPQELEKYSDDEEKLAWMFFVDGCAILQAVYMRYSQDDDRKSNELFIKNDLLTFVYSDLFLLENQLCGMFNIKVAYWDHDRVLRDSLFNLDTVTFVEVEEALFQTLFQNPPQNTHPLPSTPATVASPLLFNPRSFNRLFTFDSEHPVSLKMSSTEEGGGSVGAVSTDQTIVDNSEDSTSIDMDDRLSDGEVANLRSLDKPFYGGQPNFTAKPLIRKVPSTLRRNEDFRKYFMPKVISIGPLHHDDLTLPESKELKLKLAAHFVKKDGVDKESLYRNIKKEIDGLKECYDPQELENYSDDKELSWIRRKDGEKFMNAIQRFIDDTVINPGEDRFWCSEWWWKQQKEGEQIHLLNLLRERLLAKEKPWWWGLWLFTEHIFSYEARTKRHHSHTIGNVKELKKAGIWLKASKTRCLTDISFNRIFFFGNLRLPPITVNDSTMNLIAYEMCPDFDNDFTVTSYMCFLDLLIDEAEDVKDLRDAGILYNRLGSDEEVAKLFNKMNTDLVPSPMIYSGVKGQIHNHCKNMWINQAAQGYHTYFRSPWTFLAFVGAIAALTLSALQTYYAMHQQKLKMSSTEEGGGAVGAVSTDQAIIDNNTNNDSVSIDMSFTEVPISDGEFANLQSAFDGAKLDHSTKQLIQRVPSTLGRHEDFWKYFKPKVISIGPLHHDDPTLHESKKLKLELAAHFIKKIGVDKDTLYNNMKAEMDDLKKCYDPKELEKYSNDNEKLAWMYFVDGCAILQAVYMLYCQCYYTSNELYIKNKLLTFVYSDLFLLENQIPFRVLELLTSSSKNGEKFMEAIRGFINRTVKDPQSDQQDRFCSSEWWPQQGERIHLLHLLRVRLLFNKENSWQHYRVSDRFFKYLINRSNLTRTKGHHLKELKNASSENYSYRRSPSMIQP</sequence>
<evidence type="ECO:0000313" key="4">
    <source>
        <dbReference type="Proteomes" id="UP000701853"/>
    </source>
</evidence>
<comment type="caution">
    <text evidence="3">The sequence shown here is derived from an EMBL/GenBank/DDBJ whole genome shotgun (WGS) entry which is preliminary data.</text>
</comment>
<keyword evidence="2" id="KW-1133">Transmembrane helix</keyword>